<accession>A0A3G4UN92</accession>
<evidence type="ECO:0000313" key="5">
    <source>
        <dbReference type="EMBL" id="BCV45081.1"/>
    </source>
</evidence>
<reference evidence="5" key="2">
    <citation type="submission" date="2021-05" db="EMBL/GenBank/DDBJ databases">
        <title>Molecular characterization for Shewanella algae harboring chromosomal blaOXA-55-like strains isolated from clinical and environment sample.</title>
        <authorList>
            <person name="Ohama Y."/>
            <person name="Aoki K."/>
            <person name="Harada S."/>
            <person name="Moriya K."/>
            <person name="Ishii Y."/>
            <person name="Tateda K."/>
        </authorList>
    </citation>
    <scope>NUCLEOTIDE SEQUENCE</scope>
    <source>
        <strain evidence="5">TUM17379</strain>
    </source>
</reference>
<dbReference type="Proteomes" id="UP000825078">
    <property type="component" value="Chromosome"/>
</dbReference>
<dbReference type="PANTHER" id="PTHR42756:SF1">
    <property type="entry name" value="TRANSCRIPTIONAL REPRESSOR OF EMRAB OPERON"/>
    <property type="match status" value="1"/>
</dbReference>
<keyword evidence="2" id="KW-0238">DNA-binding</keyword>
<dbReference type="PROSITE" id="PS50995">
    <property type="entry name" value="HTH_MARR_2"/>
    <property type="match status" value="1"/>
</dbReference>
<dbReference type="InterPro" id="IPR000835">
    <property type="entry name" value="HTH_MarR-typ"/>
</dbReference>
<keyword evidence="3" id="KW-0804">Transcription</keyword>
<dbReference type="EMBL" id="UGYO01000002">
    <property type="protein sequence ID" value="SUJ07499.1"/>
    <property type="molecule type" value="Genomic_DNA"/>
</dbReference>
<reference evidence="6 7" key="1">
    <citation type="submission" date="2018-06" db="EMBL/GenBank/DDBJ databases">
        <authorList>
            <consortium name="Pathogen Informatics"/>
            <person name="Doyle S."/>
        </authorList>
    </citation>
    <scope>NUCLEOTIDE SEQUENCE [LARGE SCALE GENOMIC DNA]</scope>
    <source>
        <strain evidence="6 7">NCTC10738</strain>
    </source>
</reference>
<dbReference type="SUPFAM" id="SSF46785">
    <property type="entry name" value="Winged helix' DNA-binding domain"/>
    <property type="match status" value="1"/>
</dbReference>
<gene>
    <name evidence="6" type="primary">yusO_2</name>
    <name evidence="6" type="ORF">NCTC10738_03968</name>
    <name evidence="5" type="ORF">TUM17379_20990</name>
</gene>
<dbReference type="SMART" id="SM00347">
    <property type="entry name" value="HTH_MARR"/>
    <property type="match status" value="1"/>
</dbReference>
<protein>
    <submittedName>
        <fullName evidence="5">MarR family transcriptional regulator</fullName>
    </submittedName>
    <submittedName>
        <fullName evidence="6">Uncharacterized HTH-type transcriptional regulator yusO</fullName>
    </submittedName>
</protein>
<organism evidence="6 7">
    <name type="scientific">Shewanella algae</name>
    <dbReference type="NCBI Taxonomy" id="38313"/>
    <lineage>
        <taxon>Bacteria</taxon>
        <taxon>Pseudomonadati</taxon>
        <taxon>Pseudomonadota</taxon>
        <taxon>Gammaproteobacteria</taxon>
        <taxon>Alteromonadales</taxon>
        <taxon>Shewanellaceae</taxon>
        <taxon>Shewanella</taxon>
    </lineage>
</organism>
<dbReference type="InterPro" id="IPR036390">
    <property type="entry name" value="WH_DNA-bd_sf"/>
</dbReference>
<dbReference type="InterPro" id="IPR036388">
    <property type="entry name" value="WH-like_DNA-bd_sf"/>
</dbReference>
<dbReference type="Proteomes" id="UP000254069">
    <property type="component" value="Unassembled WGS sequence"/>
</dbReference>
<dbReference type="Pfam" id="PF01047">
    <property type="entry name" value="MarR"/>
    <property type="match status" value="1"/>
</dbReference>
<evidence type="ECO:0000313" key="6">
    <source>
        <dbReference type="EMBL" id="SUJ07499.1"/>
    </source>
</evidence>
<dbReference type="RefSeq" id="WP_025009721.1">
    <property type="nucleotide sequence ID" value="NZ_AP024610.1"/>
</dbReference>
<sequence>MKQQQRQDSLQQSINHAIIEFYERLSSWEQSVVRDQGASLAQIHTVEILGAHGPMKMKELAEKLGITTGTLTVQVERLVKAGLAERQPLENDRRAIQVSLTEKGEQMFKEHDALHLQLTREMTAKFSDAELEQLLGFFNRLNSEF</sequence>
<feature type="domain" description="HTH marR-type" evidence="4">
    <location>
        <begin position="7"/>
        <end position="143"/>
    </location>
</feature>
<dbReference type="PRINTS" id="PR00598">
    <property type="entry name" value="HTHMARR"/>
</dbReference>
<dbReference type="Gene3D" id="1.10.10.10">
    <property type="entry name" value="Winged helix-like DNA-binding domain superfamily/Winged helix DNA-binding domain"/>
    <property type="match status" value="1"/>
</dbReference>
<dbReference type="PANTHER" id="PTHR42756">
    <property type="entry name" value="TRANSCRIPTIONAL REGULATOR, MARR"/>
    <property type="match status" value="1"/>
</dbReference>
<dbReference type="GO" id="GO:0003677">
    <property type="term" value="F:DNA binding"/>
    <property type="evidence" value="ECO:0007669"/>
    <property type="project" value="UniProtKB-KW"/>
</dbReference>
<keyword evidence="1" id="KW-0805">Transcription regulation</keyword>
<dbReference type="AlphaFoldDB" id="A0A380BUQ8"/>
<keyword evidence="7" id="KW-1185">Reference proteome</keyword>
<evidence type="ECO:0000256" key="1">
    <source>
        <dbReference type="ARBA" id="ARBA00023015"/>
    </source>
</evidence>
<dbReference type="GeneID" id="93809195"/>
<accession>A0A380BUQ8</accession>
<evidence type="ECO:0000256" key="3">
    <source>
        <dbReference type="ARBA" id="ARBA00023163"/>
    </source>
</evidence>
<dbReference type="EMBL" id="AP024613">
    <property type="protein sequence ID" value="BCV45081.1"/>
    <property type="molecule type" value="Genomic_DNA"/>
</dbReference>
<evidence type="ECO:0000256" key="2">
    <source>
        <dbReference type="ARBA" id="ARBA00023125"/>
    </source>
</evidence>
<dbReference type="GO" id="GO:0003700">
    <property type="term" value="F:DNA-binding transcription factor activity"/>
    <property type="evidence" value="ECO:0007669"/>
    <property type="project" value="InterPro"/>
</dbReference>
<proteinExistence type="predicted"/>
<name>A0A380BUQ8_9GAMM</name>
<evidence type="ECO:0000313" key="7">
    <source>
        <dbReference type="Proteomes" id="UP000254069"/>
    </source>
</evidence>
<evidence type="ECO:0000259" key="4">
    <source>
        <dbReference type="PROSITE" id="PS50995"/>
    </source>
</evidence>